<protein>
    <submittedName>
        <fullName evidence="2">Nucleotidyltransferase family protein</fullName>
    </submittedName>
</protein>
<proteinExistence type="predicted"/>
<feature type="domain" description="Nucleotidyl transferase" evidence="1">
    <location>
        <begin position="38"/>
        <end position="242"/>
    </location>
</feature>
<sequence>MTPVTKVVVMARGLGSRMRREASADLSPEQASAAAVGAKAMMPLGGRPFLDHVLTRLADAGLVDACLVIGPEHTAVRDYYENLPMSRLRVTFAEQAEPRGTADAVAAAENFAGCDRFVVVNGDNLYPTESVRALIAAPGSATVGYSRDGLLAHSNIPAERIAAFGLLGVRGAALIDLVEKPTPDAVAALQTRAGDPAYPLITMNCWLLEPSIFDACRRIGPSARGELEIVDAVRALVADGVEFTVVPSDEGVLDLSARGDVAAVSAALAGHEVNL</sequence>
<keyword evidence="3" id="KW-1185">Reference proteome</keyword>
<dbReference type="Gene3D" id="3.90.550.10">
    <property type="entry name" value="Spore Coat Polysaccharide Biosynthesis Protein SpsA, Chain A"/>
    <property type="match status" value="1"/>
</dbReference>
<dbReference type="Pfam" id="PF00483">
    <property type="entry name" value="NTP_transferase"/>
    <property type="match status" value="1"/>
</dbReference>
<dbReference type="InterPro" id="IPR005835">
    <property type="entry name" value="NTP_transferase_dom"/>
</dbReference>
<organism evidence="2 3">
    <name type="scientific">Ammonicoccus fulvus</name>
    <dbReference type="NCBI Taxonomy" id="3138240"/>
    <lineage>
        <taxon>Bacteria</taxon>
        <taxon>Bacillati</taxon>
        <taxon>Actinomycetota</taxon>
        <taxon>Actinomycetes</taxon>
        <taxon>Propionibacteriales</taxon>
        <taxon>Propionibacteriaceae</taxon>
        <taxon>Ammonicoccus</taxon>
    </lineage>
</organism>
<reference evidence="2 3" key="1">
    <citation type="submission" date="2024-04" db="EMBL/GenBank/DDBJ databases">
        <title>Isolation of an actinomycete strain from pig manure.</title>
        <authorList>
            <person name="Gong T."/>
            <person name="Yu Z."/>
            <person name="An M."/>
            <person name="Wei C."/>
            <person name="Yang W."/>
            <person name="Liu L."/>
        </authorList>
    </citation>
    <scope>NUCLEOTIDE SEQUENCE [LARGE SCALE GENOMIC DNA]</scope>
    <source>
        <strain evidence="2 3">ZF39</strain>
    </source>
</reference>
<dbReference type="EMBL" id="CP154795">
    <property type="protein sequence ID" value="XAN07837.1"/>
    <property type="molecule type" value="Genomic_DNA"/>
</dbReference>
<dbReference type="PANTHER" id="PTHR42883">
    <property type="entry name" value="GLUCOSE-1-PHOSPHATE THYMIDYLTRANSFERASE"/>
    <property type="match status" value="1"/>
</dbReference>
<dbReference type="Proteomes" id="UP001442841">
    <property type="component" value="Chromosome"/>
</dbReference>
<evidence type="ECO:0000259" key="1">
    <source>
        <dbReference type="Pfam" id="PF00483"/>
    </source>
</evidence>
<dbReference type="PANTHER" id="PTHR42883:SF3">
    <property type="entry name" value="BIFUNCTIONAL PROTEIN GLMU"/>
    <property type="match status" value="1"/>
</dbReference>
<dbReference type="RefSeq" id="WP_425309295.1">
    <property type="nucleotide sequence ID" value="NZ_CP154795.1"/>
</dbReference>
<dbReference type="SUPFAM" id="SSF53448">
    <property type="entry name" value="Nucleotide-diphospho-sugar transferases"/>
    <property type="match status" value="1"/>
</dbReference>
<name>A0ABZ3FP61_9ACTN</name>
<evidence type="ECO:0000313" key="2">
    <source>
        <dbReference type="EMBL" id="XAN07837.1"/>
    </source>
</evidence>
<accession>A0ABZ3FP61</accession>
<dbReference type="InterPro" id="IPR029044">
    <property type="entry name" value="Nucleotide-diphossugar_trans"/>
</dbReference>
<evidence type="ECO:0000313" key="3">
    <source>
        <dbReference type="Proteomes" id="UP001442841"/>
    </source>
</evidence>
<dbReference type="CDD" id="cd04181">
    <property type="entry name" value="NTP_transferase"/>
    <property type="match status" value="1"/>
</dbReference>
<gene>
    <name evidence="2" type="ORF">AADG42_11140</name>
</gene>